<dbReference type="RefSeq" id="WP_123099156.1">
    <property type="nucleotide sequence ID" value="NZ_RIBZ01000094.1"/>
</dbReference>
<accession>A0A3M8WWP0</accession>
<proteinExistence type="predicted"/>
<name>A0A3M8WWP0_9ACTN</name>
<dbReference type="EMBL" id="RIBZ01000094">
    <property type="protein sequence ID" value="RNG33509.1"/>
    <property type="molecule type" value="Genomic_DNA"/>
</dbReference>
<evidence type="ECO:0000313" key="2">
    <source>
        <dbReference type="Proteomes" id="UP000275401"/>
    </source>
</evidence>
<protein>
    <submittedName>
        <fullName evidence="1">Uncharacterized protein</fullName>
    </submittedName>
</protein>
<organism evidence="1 2">
    <name type="scientific">Streptomyces botrytidirepellens</name>
    <dbReference type="NCBI Taxonomy" id="2486417"/>
    <lineage>
        <taxon>Bacteria</taxon>
        <taxon>Bacillati</taxon>
        <taxon>Actinomycetota</taxon>
        <taxon>Actinomycetes</taxon>
        <taxon>Kitasatosporales</taxon>
        <taxon>Streptomycetaceae</taxon>
        <taxon>Streptomyces</taxon>
    </lineage>
</organism>
<gene>
    <name evidence="1" type="ORF">EEJ42_07325</name>
</gene>
<evidence type="ECO:0000313" key="1">
    <source>
        <dbReference type="EMBL" id="RNG33509.1"/>
    </source>
</evidence>
<dbReference type="AlphaFoldDB" id="A0A3M8WWP0"/>
<sequence length="131" mass="14551">MMDFDDPFTSDEAPDYAEIRATYTTRLGELVSAAEQEHAAQCTVPGAHAEPLVFTVDHEFIARIFVPVAVVRDLAAKHTHPGAPGEQITVDSGELIKLECGERYIFLKEGDRVISREEWDALVVQRAQRGI</sequence>
<reference evidence="1 2" key="1">
    <citation type="submission" date="2018-11" db="EMBL/GenBank/DDBJ databases">
        <title>The Potential of Streptomyces as Biocontrol Agents against the Tomato grey mould, Botrytis cinerea (Gray mold) Frontiers in Microbiology.</title>
        <authorList>
            <person name="Li D."/>
        </authorList>
    </citation>
    <scope>NUCLEOTIDE SEQUENCE [LARGE SCALE GENOMIC DNA]</scope>
    <source>
        <strain evidence="1 2">NEAU-LD23</strain>
    </source>
</reference>
<comment type="caution">
    <text evidence="1">The sequence shown here is derived from an EMBL/GenBank/DDBJ whole genome shotgun (WGS) entry which is preliminary data.</text>
</comment>
<dbReference type="Proteomes" id="UP000275401">
    <property type="component" value="Unassembled WGS sequence"/>
</dbReference>
<keyword evidence="2" id="KW-1185">Reference proteome</keyword>